<dbReference type="EMBL" id="AZDZ01000022">
    <property type="protein sequence ID" value="KRK78779.1"/>
    <property type="molecule type" value="Genomic_DNA"/>
</dbReference>
<dbReference type="AlphaFoldDB" id="A0A0R1K674"/>
<comment type="caution">
    <text evidence="1">The sequence shown here is derived from an EMBL/GenBank/DDBJ whole genome shotgun (WGS) entry which is preliminary data.</text>
</comment>
<dbReference type="STRING" id="1423775.FD03_GL002559"/>
<accession>A0A0R1K674</accession>
<proteinExistence type="predicted"/>
<dbReference type="OrthoDB" id="9947586at2"/>
<sequence length="78" mass="9067">MHDLIQLQETVPMAKHEKKLQELSRKILKEIGYGNSNFRMRLSFKFNSQELRALSDANIVVTVSETGEDNINYHFSIN</sequence>
<keyword evidence="2" id="KW-1185">Reference proteome</keyword>
<evidence type="ECO:0000313" key="1">
    <source>
        <dbReference type="EMBL" id="KRK78779.1"/>
    </source>
</evidence>
<gene>
    <name evidence="1" type="ORF">FD03_GL002559</name>
</gene>
<reference evidence="1 2" key="1">
    <citation type="journal article" date="2015" name="Genome Announc.">
        <title>Expanding the biotechnology potential of lactobacilli through comparative genomics of 213 strains and associated genera.</title>
        <authorList>
            <person name="Sun Z."/>
            <person name="Harris H.M."/>
            <person name="McCann A."/>
            <person name="Guo C."/>
            <person name="Argimon S."/>
            <person name="Zhang W."/>
            <person name="Yang X."/>
            <person name="Jeffery I.B."/>
            <person name="Cooney J.C."/>
            <person name="Kagawa T.F."/>
            <person name="Liu W."/>
            <person name="Song Y."/>
            <person name="Salvetti E."/>
            <person name="Wrobel A."/>
            <person name="Rasinkangas P."/>
            <person name="Parkhill J."/>
            <person name="Rea M.C."/>
            <person name="O'Sullivan O."/>
            <person name="Ritari J."/>
            <person name="Douillard F.P."/>
            <person name="Paul Ross R."/>
            <person name="Yang R."/>
            <person name="Briner A.E."/>
            <person name="Felis G.E."/>
            <person name="de Vos W.M."/>
            <person name="Barrangou R."/>
            <person name="Klaenhammer T.R."/>
            <person name="Caufield P.W."/>
            <person name="Cui Y."/>
            <person name="Zhang H."/>
            <person name="O'Toole P.W."/>
        </authorList>
    </citation>
    <scope>NUCLEOTIDE SEQUENCE [LARGE SCALE GENOMIC DNA]</scope>
    <source>
        <strain evidence="1 2">DSM 19682</strain>
    </source>
</reference>
<evidence type="ECO:0000313" key="2">
    <source>
        <dbReference type="Proteomes" id="UP000051248"/>
    </source>
</evidence>
<dbReference type="Proteomes" id="UP000051248">
    <property type="component" value="Unassembled WGS sequence"/>
</dbReference>
<dbReference type="RefSeq" id="WP_025024702.1">
    <property type="nucleotide sequence ID" value="NZ_AZDZ01000022.1"/>
</dbReference>
<dbReference type="PATRIC" id="fig|1423775.4.peg.2604"/>
<protein>
    <submittedName>
        <fullName evidence="1">Uncharacterized protein</fullName>
    </submittedName>
</protein>
<organism evidence="1 2">
    <name type="scientific">Companilactobacillus nodensis DSM 19682 = JCM 14932 = NBRC 107160</name>
    <dbReference type="NCBI Taxonomy" id="1423775"/>
    <lineage>
        <taxon>Bacteria</taxon>
        <taxon>Bacillati</taxon>
        <taxon>Bacillota</taxon>
        <taxon>Bacilli</taxon>
        <taxon>Lactobacillales</taxon>
        <taxon>Lactobacillaceae</taxon>
        <taxon>Companilactobacillus</taxon>
    </lineage>
</organism>
<name>A0A0R1K674_9LACO</name>